<proteinExistence type="predicted"/>
<name>A0A1B9IAI4_9TREE</name>
<accession>A0A1B9IAI4</accession>
<gene>
    <name evidence="2" type="ORF">I206_01935</name>
    <name evidence="3" type="ORF">I206_103061</name>
</gene>
<evidence type="ECO:0000313" key="3">
    <source>
        <dbReference type="EMBL" id="WWC69125.1"/>
    </source>
</evidence>
<dbReference type="AlphaFoldDB" id="A0A1B9IAI4"/>
<organism evidence="2">
    <name type="scientific">Kwoniella pini CBS 10737</name>
    <dbReference type="NCBI Taxonomy" id="1296096"/>
    <lineage>
        <taxon>Eukaryota</taxon>
        <taxon>Fungi</taxon>
        <taxon>Dikarya</taxon>
        <taxon>Basidiomycota</taxon>
        <taxon>Agaricomycotina</taxon>
        <taxon>Tremellomycetes</taxon>
        <taxon>Tremellales</taxon>
        <taxon>Cryptococcaceae</taxon>
        <taxon>Kwoniella</taxon>
    </lineage>
</organism>
<feature type="compositionally biased region" description="Polar residues" evidence="1">
    <location>
        <begin position="75"/>
        <end position="88"/>
    </location>
</feature>
<dbReference type="OrthoDB" id="2565068at2759"/>
<feature type="compositionally biased region" description="Low complexity" evidence="1">
    <location>
        <begin position="13"/>
        <end position="37"/>
    </location>
</feature>
<feature type="compositionally biased region" description="Basic and acidic residues" evidence="1">
    <location>
        <begin position="62"/>
        <end position="73"/>
    </location>
</feature>
<evidence type="ECO:0000313" key="2">
    <source>
        <dbReference type="EMBL" id="OCF52642.1"/>
    </source>
</evidence>
<dbReference type="Proteomes" id="UP000094020">
    <property type="component" value="Chromosome 4"/>
</dbReference>
<evidence type="ECO:0000256" key="1">
    <source>
        <dbReference type="SAM" id="MobiDB-lite"/>
    </source>
</evidence>
<dbReference type="EMBL" id="CP144522">
    <property type="protein sequence ID" value="WWC69125.1"/>
    <property type="molecule type" value="Genomic_DNA"/>
</dbReference>
<dbReference type="KEGG" id="kpin:30170304"/>
<feature type="region of interest" description="Disordered" evidence="1">
    <location>
        <begin position="1"/>
        <end position="88"/>
    </location>
</feature>
<protein>
    <submittedName>
        <fullName evidence="2">Uncharacterized protein</fullName>
    </submittedName>
</protein>
<reference evidence="2" key="3">
    <citation type="submission" date="2016-07" db="EMBL/GenBank/DDBJ databases">
        <title>Evolution of pathogenesis and genome organization in the Tremellales.</title>
        <authorList>
            <person name="Cuomo C."/>
            <person name="Litvintseva A."/>
            <person name="Heitman J."/>
            <person name="Chen Y."/>
            <person name="Sun S."/>
            <person name="Springer D."/>
            <person name="Dromer F."/>
            <person name="Young S."/>
            <person name="Zeng Q."/>
            <person name="Chapman S."/>
            <person name="Gujja S."/>
            <person name="Saif S."/>
            <person name="Birren B."/>
        </authorList>
    </citation>
    <scope>NUCLEOTIDE SEQUENCE</scope>
    <source>
        <strain evidence="2">CBS 10737</strain>
    </source>
</reference>
<keyword evidence="4" id="KW-1185">Reference proteome</keyword>
<dbReference type="GeneID" id="30170304"/>
<reference evidence="2" key="1">
    <citation type="submission" date="2013-07" db="EMBL/GenBank/DDBJ databases">
        <title>The Genome Sequence of Cryptococcus pinus CBS10737.</title>
        <authorList>
            <consortium name="The Broad Institute Genome Sequencing Platform"/>
            <person name="Cuomo C."/>
            <person name="Litvintseva A."/>
            <person name="Chen Y."/>
            <person name="Heitman J."/>
            <person name="Sun S."/>
            <person name="Springer D."/>
            <person name="Dromer F."/>
            <person name="Young S.K."/>
            <person name="Zeng Q."/>
            <person name="Gargeya S."/>
            <person name="Fitzgerald M."/>
            <person name="Abouelleil A."/>
            <person name="Alvarado L."/>
            <person name="Berlin A.M."/>
            <person name="Chapman S.B."/>
            <person name="Dewar J."/>
            <person name="Goldberg J."/>
            <person name="Griggs A."/>
            <person name="Gujja S."/>
            <person name="Hansen M."/>
            <person name="Howarth C."/>
            <person name="Imamovic A."/>
            <person name="Larimer J."/>
            <person name="McCowan C."/>
            <person name="Murphy C."/>
            <person name="Pearson M."/>
            <person name="Priest M."/>
            <person name="Roberts A."/>
            <person name="Saif S."/>
            <person name="Shea T."/>
            <person name="Sykes S."/>
            <person name="Wortman J."/>
            <person name="Nusbaum C."/>
            <person name="Birren B."/>
        </authorList>
    </citation>
    <scope>NUCLEOTIDE SEQUENCE [LARGE SCALE GENOMIC DNA]</scope>
    <source>
        <strain evidence="2">CBS 10737</strain>
    </source>
</reference>
<dbReference type="RefSeq" id="XP_019013861.1">
    <property type="nucleotide sequence ID" value="XM_019153700.1"/>
</dbReference>
<reference evidence="3" key="4">
    <citation type="submission" date="2024-02" db="EMBL/GenBank/DDBJ databases">
        <title>Comparative genomics of Cryptococcus and Kwoniella reveals pathogenesis evolution and contrasting modes of karyotype evolution via chromosome fusion or intercentromeric recombination.</title>
        <authorList>
            <person name="Coelho M.A."/>
            <person name="David-Palma M."/>
            <person name="Shea T."/>
            <person name="Bowers K."/>
            <person name="McGinley-Smith S."/>
            <person name="Mohammad A.W."/>
            <person name="Gnirke A."/>
            <person name="Yurkov A.M."/>
            <person name="Nowrousian M."/>
            <person name="Sun S."/>
            <person name="Cuomo C.A."/>
            <person name="Heitman J."/>
        </authorList>
    </citation>
    <scope>NUCLEOTIDE SEQUENCE</scope>
    <source>
        <strain evidence="3">CBS 10737</strain>
    </source>
</reference>
<reference evidence="3" key="2">
    <citation type="submission" date="2013-07" db="EMBL/GenBank/DDBJ databases">
        <authorList>
            <consortium name="The Broad Institute Genome Sequencing Platform"/>
            <person name="Cuomo C."/>
            <person name="Litvintseva A."/>
            <person name="Chen Y."/>
            <person name="Heitman J."/>
            <person name="Sun S."/>
            <person name="Springer D."/>
            <person name="Dromer F."/>
            <person name="Young S.K."/>
            <person name="Zeng Q."/>
            <person name="Gargeya S."/>
            <person name="Fitzgerald M."/>
            <person name="Abouelleil A."/>
            <person name="Alvarado L."/>
            <person name="Berlin A.M."/>
            <person name="Chapman S.B."/>
            <person name="Dewar J."/>
            <person name="Goldberg J."/>
            <person name="Griggs A."/>
            <person name="Gujja S."/>
            <person name="Hansen M."/>
            <person name="Howarth C."/>
            <person name="Imamovic A."/>
            <person name="Larimer J."/>
            <person name="McCowan C."/>
            <person name="Murphy C."/>
            <person name="Pearson M."/>
            <person name="Priest M."/>
            <person name="Roberts A."/>
            <person name="Saif S."/>
            <person name="Shea T."/>
            <person name="Sykes S."/>
            <person name="Wortman J."/>
            <person name="Nusbaum C."/>
            <person name="Birren B."/>
        </authorList>
    </citation>
    <scope>NUCLEOTIDE SEQUENCE</scope>
    <source>
        <strain evidence="3">CBS 10737</strain>
    </source>
</reference>
<dbReference type="EMBL" id="KI894008">
    <property type="protein sequence ID" value="OCF52642.1"/>
    <property type="molecule type" value="Genomic_DNA"/>
</dbReference>
<sequence>MAAVAQAPPMLPSTSSTGSISRPSSSSATAKPSESKTLNQPSKPEASDKTGAKVIVSEATPVDEKSEVKKENGDASPTNVIFHSCHSP</sequence>
<evidence type="ECO:0000313" key="4">
    <source>
        <dbReference type="Proteomes" id="UP000094020"/>
    </source>
</evidence>